<dbReference type="RefSeq" id="WP_378055288.1">
    <property type="nucleotide sequence ID" value="NZ_JBHSIS010000003.1"/>
</dbReference>
<feature type="region of interest" description="Disordered" evidence="1">
    <location>
        <begin position="205"/>
        <end position="319"/>
    </location>
</feature>
<evidence type="ECO:0000313" key="4">
    <source>
        <dbReference type="Proteomes" id="UP001595859"/>
    </source>
</evidence>
<sequence length="319" mass="32812">MNDRRDHAEPEFPDFDENTDTEAIDLALVHADDEYLDLLGGARLNDEDDPFGEFGDERLTELLMSWRRDVDAEPADELVDTKLATVTVQAAKMRRKRRPRLLVPVAAAAAVLAIMFAGVGLAARDAQPGDTLWALSKVLYAERARSVEAAQTVKQDLAQARAALTEGNLAMAKSKLEEANAALPTVTREDGKDELQAQHASLMARLPGNPSGEAGPPPSPEPSTQPDPGTGSSSGGNGSSGSSAPKPPPVTSSPSTPPDTSESSTPPTSTTSEPPRSDPGTGTPGGGGETGGEPGDEPAGGEPASVEGAPAGAGPAVVN</sequence>
<feature type="compositionally biased region" description="Low complexity" evidence="1">
    <location>
        <begin position="258"/>
        <end position="281"/>
    </location>
</feature>
<feature type="compositionally biased region" description="Low complexity" evidence="1">
    <location>
        <begin position="300"/>
        <end position="319"/>
    </location>
</feature>
<organism evidence="3 4">
    <name type="scientific">Actinophytocola glycyrrhizae</name>
    <dbReference type="NCBI Taxonomy" id="2044873"/>
    <lineage>
        <taxon>Bacteria</taxon>
        <taxon>Bacillati</taxon>
        <taxon>Actinomycetota</taxon>
        <taxon>Actinomycetes</taxon>
        <taxon>Pseudonocardiales</taxon>
        <taxon>Pseudonocardiaceae</taxon>
    </lineage>
</organism>
<keyword evidence="4" id="KW-1185">Reference proteome</keyword>
<dbReference type="Proteomes" id="UP001595859">
    <property type="component" value="Unassembled WGS sequence"/>
</dbReference>
<evidence type="ECO:0000256" key="2">
    <source>
        <dbReference type="SAM" id="Phobius"/>
    </source>
</evidence>
<feature type="compositionally biased region" description="Pro residues" evidence="1">
    <location>
        <begin position="245"/>
        <end position="257"/>
    </location>
</feature>
<proteinExistence type="predicted"/>
<accession>A0ABV9S1J3</accession>
<gene>
    <name evidence="3" type="ORF">ACFPCV_07385</name>
</gene>
<reference evidence="4" key="1">
    <citation type="journal article" date="2019" name="Int. J. Syst. Evol. Microbiol.">
        <title>The Global Catalogue of Microorganisms (GCM) 10K type strain sequencing project: providing services to taxonomists for standard genome sequencing and annotation.</title>
        <authorList>
            <consortium name="The Broad Institute Genomics Platform"/>
            <consortium name="The Broad Institute Genome Sequencing Center for Infectious Disease"/>
            <person name="Wu L."/>
            <person name="Ma J."/>
        </authorList>
    </citation>
    <scope>NUCLEOTIDE SEQUENCE [LARGE SCALE GENOMIC DNA]</scope>
    <source>
        <strain evidence="4">ZS-22-S1</strain>
    </source>
</reference>
<name>A0ABV9S1J3_9PSEU</name>
<evidence type="ECO:0008006" key="5">
    <source>
        <dbReference type="Google" id="ProtNLM"/>
    </source>
</evidence>
<keyword evidence="2" id="KW-1133">Transmembrane helix</keyword>
<evidence type="ECO:0000313" key="3">
    <source>
        <dbReference type="EMBL" id="MFC4853321.1"/>
    </source>
</evidence>
<protein>
    <recommendedName>
        <fullName evidence="5">Anti-sigma-D factor RsdA sigma factor binding region domain-containing protein</fullName>
    </recommendedName>
</protein>
<feature type="compositionally biased region" description="Pro residues" evidence="1">
    <location>
        <begin position="215"/>
        <end position="225"/>
    </location>
</feature>
<evidence type="ECO:0000256" key="1">
    <source>
        <dbReference type="SAM" id="MobiDB-lite"/>
    </source>
</evidence>
<feature type="compositionally biased region" description="Gly residues" evidence="1">
    <location>
        <begin position="282"/>
        <end position="293"/>
    </location>
</feature>
<feature type="transmembrane region" description="Helical" evidence="2">
    <location>
        <begin position="101"/>
        <end position="123"/>
    </location>
</feature>
<comment type="caution">
    <text evidence="3">The sequence shown here is derived from an EMBL/GenBank/DDBJ whole genome shotgun (WGS) entry which is preliminary data.</text>
</comment>
<dbReference type="EMBL" id="JBHSIS010000003">
    <property type="protein sequence ID" value="MFC4853321.1"/>
    <property type="molecule type" value="Genomic_DNA"/>
</dbReference>
<keyword evidence="2" id="KW-0812">Transmembrane</keyword>
<keyword evidence="2" id="KW-0472">Membrane</keyword>